<keyword evidence="2" id="KW-0472">Membrane</keyword>
<keyword evidence="2" id="KW-1133">Transmembrane helix</keyword>
<protein>
    <recommendedName>
        <fullName evidence="5">RING-type E3 ubiquitin transferase</fullName>
    </recommendedName>
</protein>
<evidence type="ECO:0000256" key="2">
    <source>
        <dbReference type="SAM" id="Phobius"/>
    </source>
</evidence>
<comment type="caution">
    <text evidence="3">The sequence shown here is derived from an EMBL/GenBank/DDBJ whole genome shotgun (WGS) entry which is preliminary data.</text>
</comment>
<accession>A0A3N6LRA1</accession>
<dbReference type="AlphaFoldDB" id="A0A3N6LRA1"/>
<proteinExistence type="predicted"/>
<keyword evidence="2" id="KW-0812">Transmembrane</keyword>
<reference evidence="3 4" key="1">
    <citation type="submission" date="2018-10" db="EMBL/GenBank/DDBJ databases">
        <title>Natrarchaeobius chitinivorans gen. nov., sp. nov., and Natrarchaeobius haloalkaliphilus sp. nov., alkaliphilic, chitin-utilizing haloarchaea from hypersaline alkaline lakes.</title>
        <authorList>
            <person name="Sorokin D.Y."/>
            <person name="Elcheninov A.G."/>
            <person name="Kostrikina N.A."/>
            <person name="Bale N.J."/>
            <person name="Sinninghe Damste J.S."/>
            <person name="Khijniak T.V."/>
            <person name="Kublanov I.V."/>
            <person name="Toshchakov S.V."/>
        </authorList>
    </citation>
    <scope>NUCLEOTIDE SEQUENCE [LARGE SCALE GENOMIC DNA]</scope>
    <source>
        <strain evidence="3 4">AArcht4T</strain>
    </source>
</reference>
<sequence length="253" mass="27414">MMSTETYCSWMLLDESVLRSNGDGSFALTGVLILMSLFGIYAVWKGSNLTRHGYRIFSNDPIPAAEAREARGVVEVEGTAHPVSGSTSSKYTDTPSLVHTWKKRKEETGSGSDDDSATNMRTLDSGRDSVPFVVRDESGEIVVDPAAASLSLSNDKTGYSQNRDIRKYESRLHPGDDVHVYGQRNHVTEKCDDFGGEDVVIGEGEEVSQFRVSDTSPTRTSLRLVAKGIVIFVIGVGITIGAGVMALLQKGVM</sequence>
<dbReference type="Proteomes" id="UP000282323">
    <property type="component" value="Unassembled WGS sequence"/>
</dbReference>
<organism evidence="3 4">
    <name type="scientific">Natrarchaeobius chitinivorans</name>
    <dbReference type="NCBI Taxonomy" id="1679083"/>
    <lineage>
        <taxon>Archaea</taxon>
        <taxon>Methanobacteriati</taxon>
        <taxon>Methanobacteriota</taxon>
        <taxon>Stenosarchaea group</taxon>
        <taxon>Halobacteria</taxon>
        <taxon>Halobacteriales</taxon>
        <taxon>Natrialbaceae</taxon>
        <taxon>Natrarchaeobius</taxon>
    </lineage>
</organism>
<gene>
    <name evidence="3" type="ORF">EA473_21685</name>
</gene>
<evidence type="ECO:0000256" key="1">
    <source>
        <dbReference type="SAM" id="MobiDB-lite"/>
    </source>
</evidence>
<dbReference type="EMBL" id="REGA01000033">
    <property type="protein sequence ID" value="RQG89624.1"/>
    <property type="molecule type" value="Genomic_DNA"/>
</dbReference>
<feature type="transmembrane region" description="Helical" evidence="2">
    <location>
        <begin position="229"/>
        <end position="248"/>
    </location>
</feature>
<keyword evidence="4" id="KW-1185">Reference proteome</keyword>
<name>A0A3N6LRA1_NATCH</name>
<feature type="transmembrane region" description="Helical" evidence="2">
    <location>
        <begin position="26"/>
        <end position="44"/>
    </location>
</feature>
<evidence type="ECO:0008006" key="5">
    <source>
        <dbReference type="Google" id="ProtNLM"/>
    </source>
</evidence>
<feature type="region of interest" description="Disordered" evidence="1">
    <location>
        <begin position="101"/>
        <end position="125"/>
    </location>
</feature>
<evidence type="ECO:0000313" key="4">
    <source>
        <dbReference type="Proteomes" id="UP000282323"/>
    </source>
</evidence>
<evidence type="ECO:0000313" key="3">
    <source>
        <dbReference type="EMBL" id="RQG89624.1"/>
    </source>
</evidence>